<dbReference type="GO" id="GO:0016020">
    <property type="term" value="C:membrane"/>
    <property type="evidence" value="ECO:0007669"/>
    <property type="project" value="GOC"/>
</dbReference>
<name>A0A1A7RD74_9GAMM</name>
<evidence type="ECO:0000313" key="2">
    <source>
        <dbReference type="EMBL" id="OBX29469.1"/>
    </source>
</evidence>
<dbReference type="OrthoDB" id="5515308at2"/>
<feature type="transmembrane region" description="Helical" evidence="1">
    <location>
        <begin position="131"/>
        <end position="150"/>
    </location>
</feature>
<evidence type="ECO:0008006" key="4">
    <source>
        <dbReference type="Google" id="ProtNLM"/>
    </source>
</evidence>
<dbReference type="PANTHER" id="PTHR28026">
    <property type="entry name" value="DUF962 DOMAIN PROTEIN (AFU_ORTHOLOGUE AFUA_8G05310)"/>
    <property type="match status" value="1"/>
</dbReference>
<organism evidence="2 3">
    <name type="scientific">Acinetobacter gandensis</name>
    <dbReference type="NCBI Taxonomy" id="1443941"/>
    <lineage>
        <taxon>Bacteria</taxon>
        <taxon>Pseudomonadati</taxon>
        <taxon>Pseudomonadota</taxon>
        <taxon>Gammaproteobacteria</taxon>
        <taxon>Moraxellales</taxon>
        <taxon>Moraxellaceae</taxon>
        <taxon>Acinetobacter</taxon>
    </lineage>
</organism>
<dbReference type="PANTHER" id="PTHR28026:SF9">
    <property type="entry name" value="2-HYDROXY-PALMITIC ACID DIOXYGENASE MPO1"/>
    <property type="match status" value="1"/>
</dbReference>
<feature type="transmembrane region" description="Helical" evidence="1">
    <location>
        <begin position="49"/>
        <end position="66"/>
    </location>
</feature>
<dbReference type="AlphaFoldDB" id="A0A1A7RD74"/>
<accession>A0A1A7RD74</accession>
<feature type="transmembrane region" description="Helical" evidence="1">
    <location>
        <begin position="72"/>
        <end position="91"/>
    </location>
</feature>
<dbReference type="Proteomes" id="UP000185753">
    <property type="component" value="Unassembled WGS sequence"/>
</dbReference>
<dbReference type="InterPro" id="IPR009305">
    <property type="entry name" value="Mpo1-like"/>
</dbReference>
<keyword evidence="1" id="KW-0472">Membrane</keyword>
<evidence type="ECO:0000256" key="1">
    <source>
        <dbReference type="SAM" id="Phobius"/>
    </source>
</evidence>
<dbReference type="Pfam" id="PF06127">
    <property type="entry name" value="Mpo1-like"/>
    <property type="match status" value="1"/>
</dbReference>
<gene>
    <name evidence="2" type="ORF">A9J31_13190</name>
</gene>
<proteinExistence type="predicted"/>
<dbReference type="RefSeq" id="WP_067762599.1">
    <property type="nucleotide sequence ID" value="NZ_LZDS01000006.1"/>
</dbReference>
<protein>
    <recommendedName>
        <fullName evidence="4">DUF962 domain-containing protein</fullName>
    </recommendedName>
</protein>
<feature type="transmembrane region" description="Helical" evidence="1">
    <location>
        <begin position="98"/>
        <end position="119"/>
    </location>
</feature>
<dbReference type="GO" id="GO:0046521">
    <property type="term" value="P:sphingoid catabolic process"/>
    <property type="evidence" value="ECO:0007669"/>
    <property type="project" value="TreeGrafter"/>
</dbReference>
<keyword evidence="1" id="KW-1133">Transmembrane helix</keyword>
<dbReference type="EMBL" id="LZDS01000006">
    <property type="protein sequence ID" value="OBX29469.1"/>
    <property type="molecule type" value="Genomic_DNA"/>
</dbReference>
<keyword evidence="1" id="KW-0812">Transmembrane</keyword>
<feature type="transmembrane region" description="Helical" evidence="1">
    <location>
        <begin position="20"/>
        <end position="42"/>
    </location>
</feature>
<reference evidence="3" key="1">
    <citation type="submission" date="2016-06" db="EMBL/GenBank/DDBJ databases">
        <authorList>
            <person name="Radolfova-Krizova L."/>
            <person name="Nemec A."/>
        </authorList>
    </citation>
    <scope>NUCLEOTIDE SEQUENCE [LARGE SCALE GENOMIC DNA]</scope>
    <source>
        <strain evidence="3">ANC 4275</strain>
    </source>
</reference>
<keyword evidence="3" id="KW-1185">Reference proteome</keyword>
<comment type="caution">
    <text evidence="2">The sequence shown here is derived from an EMBL/GenBank/DDBJ whole genome shotgun (WGS) entry which is preliminary data.</text>
</comment>
<sequence length="179" mass="20219">MSKLETLLSQYAAYHLDHKNVLTHFVGIPLIVFSIMCLTARLGITVEGFEITIALVLIIASVVYYLRLDKVFGFIMLVIFAAVYPLSLMIAKMSLGAWLGWSVGLFFVGWVIQFIGHFYEKKKPAFMDDVIGLAIGPLFVLAELVFLMGFRKELEQRMLTQARKQRAEMDAKSLQSAHP</sequence>
<dbReference type="STRING" id="1443941.A9J31_13190"/>
<evidence type="ECO:0000313" key="3">
    <source>
        <dbReference type="Proteomes" id="UP000185753"/>
    </source>
</evidence>